<gene>
    <name evidence="7" type="ORF">SAMN04487993_101672</name>
</gene>
<dbReference type="OrthoDB" id="9803988at2"/>
<evidence type="ECO:0000313" key="8">
    <source>
        <dbReference type="Proteomes" id="UP000199093"/>
    </source>
</evidence>
<dbReference type="GO" id="GO:0030288">
    <property type="term" value="C:outer membrane-bounded periplasmic space"/>
    <property type="evidence" value="ECO:0007669"/>
    <property type="project" value="UniProtKB-ARBA"/>
</dbReference>
<accession>A0A1G8QLW9</accession>
<dbReference type="Gene3D" id="3.40.190.10">
    <property type="entry name" value="Periplasmic binding protein-like II"/>
    <property type="match status" value="1"/>
</dbReference>
<dbReference type="GO" id="GO:0043190">
    <property type="term" value="C:ATP-binding cassette (ABC) transporter complex"/>
    <property type="evidence" value="ECO:0007669"/>
    <property type="project" value="InterPro"/>
</dbReference>
<organism evidence="7 8">
    <name type="scientific">Salipiger marinus</name>
    <dbReference type="NCBI Taxonomy" id="555512"/>
    <lineage>
        <taxon>Bacteria</taxon>
        <taxon>Pseudomonadati</taxon>
        <taxon>Pseudomonadota</taxon>
        <taxon>Alphaproteobacteria</taxon>
        <taxon>Rhodobacterales</taxon>
        <taxon>Roseobacteraceae</taxon>
        <taxon>Salipiger</taxon>
    </lineage>
</organism>
<dbReference type="AlphaFoldDB" id="A0A1G8QLW9"/>
<dbReference type="Proteomes" id="UP000199093">
    <property type="component" value="Unassembled WGS sequence"/>
</dbReference>
<dbReference type="RefSeq" id="WP_089849432.1">
    <property type="nucleotide sequence ID" value="NZ_FNEJ01000016.1"/>
</dbReference>
<evidence type="ECO:0000256" key="4">
    <source>
        <dbReference type="ARBA" id="ARBA00022729"/>
    </source>
</evidence>
<evidence type="ECO:0000256" key="3">
    <source>
        <dbReference type="ARBA" id="ARBA00022448"/>
    </source>
</evidence>
<dbReference type="PANTHER" id="PTHR30290">
    <property type="entry name" value="PERIPLASMIC BINDING COMPONENT OF ABC TRANSPORTER"/>
    <property type="match status" value="1"/>
</dbReference>
<dbReference type="InterPro" id="IPR000914">
    <property type="entry name" value="SBP_5_dom"/>
</dbReference>
<dbReference type="PIRSF" id="PIRSF002741">
    <property type="entry name" value="MppA"/>
    <property type="match status" value="1"/>
</dbReference>
<dbReference type="Pfam" id="PF00496">
    <property type="entry name" value="SBP_bac_5"/>
    <property type="match status" value="1"/>
</dbReference>
<keyword evidence="3" id="KW-0813">Transport</keyword>
<evidence type="ECO:0000259" key="6">
    <source>
        <dbReference type="Pfam" id="PF00496"/>
    </source>
</evidence>
<evidence type="ECO:0000313" key="7">
    <source>
        <dbReference type="EMBL" id="SDJ05774.1"/>
    </source>
</evidence>
<dbReference type="STRING" id="555512.SAMN04487993_101672"/>
<comment type="similarity">
    <text evidence="2">Belongs to the bacterial solute-binding protein 5 family.</text>
</comment>
<protein>
    <submittedName>
        <fullName evidence="7">Peptide/nickel transport system substrate-binding protein</fullName>
    </submittedName>
</protein>
<dbReference type="InterPro" id="IPR039424">
    <property type="entry name" value="SBP_5"/>
</dbReference>
<feature type="chain" id="PRO_5011535080" evidence="5">
    <location>
        <begin position="22"/>
        <end position="519"/>
    </location>
</feature>
<dbReference type="EMBL" id="FNEJ01000016">
    <property type="protein sequence ID" value="SDJ05774.1"/>
    <property type="molecule type" value="Genomic_DNA"/>
</dbReference>
<dbReference type="GO" id="GO:1904680">
    <property type="term" value="F:peptide transmembrane transporter activity"/>
    <property type="evidence" value="ECO:0007669"/>
    <property type="project" value="TreeGrafter"/>
</dbReference>
<dbReference type="SUPFAM" id="SSF53850">
    <property type="entry name" value="Periplasmic binding protein-like II"/>
    <property type="match status" value="1"/>
</dbReference>
<evidence type="ECO:0000256" key="1">
    <source>
        <dbReference type="ARBA" id="ARBA00004418"/>
    </source>
</evidence>
<evidence type="ECO:0000256" key="5">
    <source>
        <dbReference type="SAM" id="SignalP"/>
    </source>
</evidence>
<keyword evidence="4 5" id="KW-0732">Signal</keyword>
<feature type="signal peptide" evidence="5">
    <location>
        <begin position="1"/>
        <end position="21"/>
    </location>
</feature>
<feature type="domain" description="Solute-binding protein family 5" evidence="6">
    <location>
        <begin position="77"/>
        <end position="428"/>
    </location>
</feature>
<dbReference type="InterPro" id="IPR030678">
    <property type="entry name" value="Peptide/Ni-bd"/>
</dbReference>
<dbReference type="CDD" id="cd08508">
    <property type="entry name" value="PBP2_NikA_DppA_OppA_like_1"/>
    <property type="match status" value="1"/>
</dbReference>
<keyword evidence="8" id="KW-1185">Reference proteome</keyword>
<evidence type="ECO:0000256" key="2">
    <source>
        <dbReference type="ARBA" id="ARBA00005695"/>
    </source>
</evidence>
<dbReference type="Gene3D" id="3.10.105.10">
    <property type="entry name" value="Dipeptide-binding Protein, Domain 3"/>
    <property type="match status" value="1"/>
</dbReference>
<dbReference type="PANTHER" id="PTHR30290:SF10">
    <property type="entry name" value="PERIPLASMIC OLIGOPEPTIDE-BINDING PROTEIN-RELATED"/>
    <property type="match status" value="1"/>
</dbReference>
<dbReference type="GO" id="GO:0015833">
    <property type="term" value="P:peptide transport"/>
    <property type="evidence" value="ECO:0007669"/>
    <property type="project" value="TreeGrafter"/>
</dbReference>
<sequence length="519" mass="57136">MTYFTKAVALSATLAASLAWAGPSLAQDKILRVGINAPEIKTLDPHRASSTAEKGPMSWVFNGLVRFPPGSASPQDLEPDLAESWTTSEDGTEWVFTLKQDVKFHGDWGALTAEDVVYSLERAKDPERSSFAAAYAAFETIEAVDDHTVRIVLAHPVPGFLGLVSNYHGGNIVSKAAAEQEGEDFGKQPVGTGPFAFERYDTQQQVVFVAHDGYFRGAPKIDEIDYRLIQADASRELAFASGELDLIYGKREQRWIDRWAREETAKVDVFWPAEYRTLHLNTTMEPLTDKRVREAMARAINVDEIVAFVGEDVGPKGCSVVPSGYLGEDCSAWSYSYDPEAAKALLAEAGFETGVTIKAVVSSNNAQLPIMEVIQAQLTKVGITLDMQVVDHPTYHEMIRDDLSGATFYGAARFPIADTYLTEFYHSDAIVGKPTAITNFSHCDVADDAINTAKTEGDADAQLAAWSEAQQLIHEQICSVPLFNLRQVWLRSAKLDYGYDLEGEMNLAPRITELTELTE</sequence>
<reference evidence="7 8" key="1">
    <citation type="submission" date="2016-10" db="EMBL/GenBank/DDBJ databases">
        <authorList>
            <person name="de Groot N.N."/>
        </authorList>
    </citation>
    <scope>NUCLEOTIDE SEQUENCE [LARGE SCALE GENOMIC DNA]</scope>
    <source>
        <strain evidence="7 8">DSM 26424</strain>
    </source>
</reference>
<name>A0A1G8QLW9_9RHOB</name>
<proteinExistence type="inferred from homology"/>
<comment type="subcellular location">
    <subcellularLocation>
        <location evidence="1">Periplasm</location>
    </subcellularLocation>
</comment>